<comment type="similarity">
    <text evidence="6">Belongs to the TRAFAC class myosin-kinesin ATPase superfamily. Myosin family.</text>
</comment>
<dbReference type="Pfam" id="PF00063">
    <property type="entry name" value="Myosin_head"/>
    <property type="match status" value="1"/>
</dbReference>
<proteinExistence type="inferred from homology"/>
<dbReference type="GeneTree" id="ENSGT00940000158067"/>
<dbReference type="Bgee" id="ENSACAG00000011529">
    <property type="expression patterns" value="Expressed in skeletal muscle tissue and 5 other cell types or tissues"/>
</dbReference>
<evidence type="ECO:0000256" key="3">
    <source>
        <dbReference type="ARBA" id="ARBA00023123"/>
    </source>
</evidence>
<keyword evidence="3 6" id="KW-0518">Myosin</keyword>
<dbReference type="Proteomes" id="UP000001646">
    <property type="component" value="Unplaced"/>
</dbReference>
<dbReference type="Gene3D" id="1.20.120.720">
    <property type="entry name" value="Myosin VI head, motor domain, U50 subdomain"/>
    <property type="match status" value="1"/>
</dbReference>
<name>H9GHP7_ANOCA</name>
<dbReference type="InterPro" id="IPR027417">
    <property type="entry name" value="P-loop_NTPase"/>
</dbReference>
<evidence type="ECO:0000256" key="4">
    <source>
        <dbReference type="ARBA" id="ARBA00023175"/>
    </source>
</evidence>
<comment type="caution">
    <text evidence="6">Lacks conserved residue(s) required for the propagation of feature annotation.</text>
</comment>
<dbReference type="Ensembl" id="ENSACAT00000011497.4">
    <property type="protein sequence ID" value="ENSACAP00000011261.3"/>
    <property type="gene ID" value="ENSACAG00000011529.4"/>
</dbReference>
<dbReference type="GO" id="GO:0003774">
    <property type="term" value="F:cytoskeletal motor activity"/>
    <property type="evidence" value="ECO:0007669"/>
    <property type="project" value="InterPro"/>
</dbReference>
<keyword evidence="9" id="KW-1185">Reference proteome</keyword>
<keyword evidence="4" id="KW-0505">Motor protein</keyword>
<evidence type="ECO:0000256" key="5">
    <source>
        <dbReference type="ARBA" id="ARBA00023203"/>
    </source>
</evidence>
<dbReference type="PANTHER" id="PTHR13140:SF706">
    <property type="entry name" value="DILUTE CLASS UNCONVENTIONAL MYOSIN, ISOFORM C"/>
    <property type="match status" value="1"/>
</dbReference>
<dbReference type="InterPro" id="IPR001609">
    <property type="entry name" value="Myosin_head_motor_dom-like"/>
</dbReference>
<dbReference type="Gene3D" id="6.20.240.20">
    <property type="match status" value="1"/>
</dbReference>
<dbReference type="STRING" id="28377.ENSACAP00000011261"/>
<evidence type="ECO:0000256" key="2">
    <source>
        <dbReference type="ARBA" id="ARBA00022840"/>
    </source>
</evidence>
<dbReference type="GO" id="GO:0003779">
    <property type="term" value="F:actin binding"/>
    <property type="evidence" value="ECO:0007669"/>
    <property type="project" value="UniProtKB-KW"/>
</dbReference>
<dbReference type="GO" id="GO:0016459">
    <property type="term" value="C:myosin complex"/>
    <property type="evidence" value="ECO:0007669"/>
    <property type="project" value="UniProtKB-KW"/>
</dbReference>
<dbReference type="Gene3D" id="3.40.850.10">
    <property type="entry name" value="Kinesin motor domain"/>
    <property type="match status" value="1"/>
</dbReference>
<dbReference type="eggNOG" id="KOG0161">
    <property type="taxonomic scope" value="Eukaryota"/>
</dbReference>
<dbReference type="GO" id="GO:0005524">
    <property type="term" value="F:ATP binding"/>
    <property type="evidence" value="ECO:0007669"/>
    <property type="project" value="UniProtKB-KW"/>
</dbReference>
<reference evidence="8" key="2">
    <citation type="submission" date="2025-08" db="UniProtKB">
        <authorList>
            <consortium name="Ensembl"/>
        </authorList>
    </citation>
    <scope>IDENTIFICATION</scope>
</reference>
<sequence>LRKCEQEVQFEVGHLLGHDPVRYDATGWVSKAKWNLSAENAAQVLQQSRIEAIKELFQGRCKVPLVCRSVAGLEGTSQQALQRIGCVRKTFASSFAAVKKKSVCAQIKLQLDALCNLVKRSQIHFVHCLLPTTETETQPDPTTLWDIPSLRVQLSGGQILDALRFHRIGYADRMALTQFRRRFQILAQPLMRKYTSAYETTDEKKALEELLRALDLEKKSIALGRTQVHQIPFNPTFLIFRCNKI</sequence>
<accession>H9GHP7</accession>
<dbReference type="Gene3D" id="1.20.58.530">
    <property type="match status" value="1"/>
</dbReference>
<dbReference type="AlphaFoldDB" id="H9GHP7"/>
<evidence type="ECO:0000256" key="1">
    <source>
        <dbReference type="ARBA" id="ARBA00022741"/>
    </source>
</evidence>
<feature type="domain" description="Myosin motor" evidence="7">
    <location>
        <begin position="1"/>
        <end position="245"/>
    </location>
</feature>
<reference evidence="8" key="1">
    <citation type="submission" date="2009-12" db="EMBL/GenBank/DDBJ databases">
        <title>The Genome Sequence of Anolis carolinensis (Green Anole Lizard).</title>
        <authorList>
            <consortium name="The Genome Sequencing Platform"/>
            <person name="Di Palma F."/>
            <person name="Alfoldi J."/>
            <person name="Heiman D."/>
            <person name="Young S."/>
            <person name="Grabherr M."/>
            <person name="Johnson J."/>
            <person name="Lander E.S."/>
            <person name="Lindblad-Toh K."/>
        </authorList>
    </citation>
    <scope>NUCLEOTIDE SEQUENCE [LARGE SCALE GENOMIC DNA]</scope>
    <source>
        <strain evidence="8">JBL SC #1</strain>
    </source>
</reference>
<evidence type="ECO:0000313" key="9">
    <source>
        <dbReference type="Proteomes" id="UP000001646"/>
    </source>
</evidence>
<dbReference type="PROSITE" id="PS51456">
    <property type="entry name" value="MYOSIN_MOTOR"/>
    <property type="match status" value="1"/>
</dbReference>
<dbReference type="InParanoid" id="H9GHP7"/>
<keyword evidence="5 6" id="KW-0009">Actin-binding</keyword>
<reference evidence="8" key="3">
    <citation type="submission" date="2025-09" db="UniProtKB">
        <authorList>
            <consortium name="Ensembl"/>
        </authorList>
    </citation>
    <scope>IDENTIFICATION</scope>
</reference>
<dbReference type="HOGENOM" id="CLU_1149399_0_0_1"/>
<keyword evidence="1" id="KW-0547">Nucleotide-binding</keyword>
<organism evidence="8 9">
    <name type="scientific">Anolis carolinensis</name>
    <name type="common">Green anole</name>
    <name type="synonym">American chameleon</name>
    <dbReference type="NCBI Taxonomy" id="28377"/>
    <lineage>
        <taxon>Eukaryota</taxon>
        <taxon>Metazoa</taxon>
        <taxon>Chordata</taxon>
        <taxon>Craniata</taxon>
        <taxon>Vertebrata</taxon>
        <taxon>Euteleostomi</taxon>
        <taxon>Lepidosauria</taxon>
        <taxon>Squamata</taxon>
        <taxon>Bifurcata</taxon>
        <taxon>Unidentata</taxon>
        <taxon>Episquamata</taxon>
        <taxon>Toxicofera</taxon>
        <taxon>Iguania</taxon>
        <taxon>Dactyloidae</taxon>
        <taxon>Anolis</taxon>
    </lineage>
</organism>
<dbReference type="InterPro" id="IPR036961">
    <property type="entry name" value="Kinesin_motor_dom_sf"/>
</dbReference>
<evidence type="ECO:0000256" key="6">
    <source>
        <dbReference type="PROSITE-ProRule" id="PRU00782"/>
    </source>
</evidence>
<protein>
    <recommendedName>
        <fullName evidence="7">Myosin motor domain-containing protein</fullName>
    </recommendedName>
</protein>
<evidence type="ECO:0000313" key="8">
    <source>
        <dbReference type="Ensembl" id="ENSACAP00000011261.3"/>
    </source>
</evidence>
<dbReference type="PANTHER" id="PTHR13140">
    <property type="entry name" value="MYOSIN"/>
    <property type="match status" value="1"/>
</dbReference>
<keyword evidence="2" id="KW-0067">ATP-binding</keyword>
<dbReference type="SUPFAM" id="SSF52540">
    <property type="entry name" value="P-loop containing nucleoside triphosphate hydrolases"/>
    <property type="match status" value="1"/>
</dbReference>
<evidence type="ECO:0000259" key="7">
    <source>
        <dbReference type="PROSITE" id="PS51456"/>
    </source>
</evidence>